<feature type="domain" description="TonB-dependent receptor plug" evidence="10">
    <location>
        <begin position="44"/>
        <end position="150"/>
    </location>
</feature>
<dbReference type="InterPro" id="IPR039426">
    <property type="entry name" value="TonB-dep_rcpt-like"/>
</dbReference>
<comment type="similarity">
    <text evidence="8">Belongs to the TonB-dependent receptor family.</text>
</comment>
<evidence type="ECO:0000256" key="8">
    <source>
        <dbReference type="PROSITE-ProRule" id="PRU01360"/>
    </source>
</evidence>
<protein>
    <submittedName>
        <fullName evidence="11">TonB-dependent receptor</fullName>
    </submittedName>
</protein>
<keyword evidence="4 8" id="KW-0812">Transmembrane</keyword>
<keyword evidence="3 8" id="KW-1134">Transmembrane beta strand</keyword>
<evidence type="ECO:0000256" key="2">
    <source>
        <dbReference type="ARBA" id="ARBA00022448"/>
    </source>
</evidence>
<dbReference type="EMBL" id="RJJR01000002">
    <property type="protein sequence ID" value="RNI38985.1"/>
    <property type="molecule type" value="Genomic_DNA"/>
</dbReference>
<keyword evidence="2 8" id="KW-0813">Transport</keyword>
<comment type="caution">
    <text evidence="11">The sequence shown here is derived from an EMBL/GenBank/DDBJ whole genome shotgun (WGS) entry which is preliminary data.</text>
</comment>
<proteinExistence type="inferred from homology"/>
<comment type="subcellular location">
    <subcellularLocation>
        <location evidence="1 8">Cell outer membrane</location>
        <topology evidence="1 8">Multi-pass membrane protein</topology>
    </subcellularLocation>
</comment>
<dbReference type="PANTHER" id="PTHR30069">
    <property type="entry name" value="TONB-DEPENDENT OUTER MEMBRANE RECEPTOR"/>
    <property type="match status" value="1"/>
</dbReference>
<dbReference type="Proteomes" id="UP000267223">
    <property type="component" value="Unassembled WGS sequence"/>
</dbReference>
<organism evidence="11 12">
    <name type="scientific">Hanamia caeni</name>
    <dbReference type="NCBI Taxonomy" id="2294116"/>
    <lineage>
        <taxon>Bacteria</taxon>
        <taxon>Pseudomonadati</taxon>
        <taxon>Bacteroidota</taxon>
        <taxon>Chitinophagia</taxon>
        <taxon>Chitinophagales</taxon>
        <taxon>Chitinophagaceae</taxon>
        <taxon>Hanamia</taxon>
    </lineage>
</organism>
<evidence type="ECO:0000256" key="7">
    <source>
        <dbReference type="ARBA" id="ARBA00023237"/>
    </source>
</evidence>
<dbReference type="Gene3D" id="2.170.130.10">
    <property type="entry name" value="TonB-dependent receptor, plug domain"/>
    <property type="match status" value="1"/>
</dbReference>
<dbReference type="SUPFAM" id="SSF56935">
    <property type="entry name" value="Porins"/>
    <property type="match status" value="1"/>
</dbReference>
<dbReference type="InterPro" id="IPR012910">
    <property type="entry name" value="Plug_dom"/>
</dbReference>
<keyword evidence="12" id="KW-1185">Reference proteome</keyword>
<dbReference type="GO" id="GO:0015344">
    <property type="term" value="F:siderophore uptake transmembrane transporter activity"/>
    <property type="evidence" value="ECO:0007669"/>
    <property type="project" value="TreeGrafter"/>
</dbReference>
<evidence type="ECO:0000259" key="10">
    <source>
        <dbReference type="Pfam" id="PF07715"/>
    </source>
</evidence>
<dbReference type="InterPro" id="IPR036942">
    <property type="entry name" value="Beta-barrel_TonB_sf"/>
</dbReference>
<evidence type="ECO:0000313" key="12">
    <source>
        <dbReference type="Proteomes" id="UP000267223"/>
    </source>
</evidence>
<dbReference type="PROSITE" id="PS52016">
    <property type="entry name" value="TONB_DEPENDENT_REC_3"/>
    <property type="match status" value="1"/>
</dbReference>
<keyword evidence="11" id="KW-0675">Receptor</keyword>
<dbReference type="OrthoDB" id="9782587at2"/>
<reference evidence="11 12" key="1">
    <citation type="submission" date="2018-11" db="EMBL/GenBank/DDBJ databases">
        <title>Draft genome sequence of Ferruginibacter sp. BO-59.</title>
        <authorList>
            <person name="Im W.T."/>
        </authorList>
    </citation>
    <scope>NUCLEOTIDE SEQUENCE [LARGE SCALE GENOMIC DNA]</scope>
    <source>
        <strain evidence="11 12">BO-59</strain>
    </source>
</reference>
<keyword evidence="6 8" id="KW-0472">Membrane</keyword>
<gene>
    <name evidence="11" type="ORF">EFY79_04820</name>
</gene>
<dbReference type="InterPro" id="IPR037066">
    <property type="entry name" value="Plug_dom_sf"/>
</dbReference>
<dbReference type="GO" id="GO:0009279">
    <property type="term" value="C:cell outer membrane"/>
    <property type="evidence" value="ECO:0007669"/>
    <property type="project" value="UniProtKB-SubCell"/>
</dbReference>
<evidence type="ECO:0000256" key="4">
    <source>
        <dbReference type="ARBA" id="ARBA00022692"/>
    </source>
</evidence>
<keyword evidence="5 9" id="KW-0732">Signal</keyword>
<evidence type="ECO:0000256" key="3">
    <source>
        <dbReference type="ARBA" id="ARBA00022452"/>
    </source>
</evidence>
<evidence type="ECO:0000313" key="11">
    <source>
        <dbReference type="EMBL" id="RNI38985.1"/>
    </source>
</evidence>
<accession>A0A3M9NNA8</accession>
<name>A0A3M9NNA8_9BACT</name>
<evidence type="ECO:0000256" key="1">
    <source>
        <dbReference type="ARBA" id="ARBA00004571"/>
    </source>
</evidence>
<dbReference type="AlphaFoldDB" id="A0A3M9NNA8"/>
<dbReference type="Gene3D" id="2.40.170.20">
    <property type="entry name" value="TonB-dependent receptor, beta-barrel domain"/>
    <property type="match status" value="1"/>
</dbReference>
<dbReference type="RefSeq" id="WP_123119550.1">
    <property type="nucleotide sequence ID" value="NZ_RJJR01000002.1"/>
</dbReference>
<dbReference type="PANTHER" id="PTHR30069:SF29">
    <property type="entry name" value="HEMOGLOBIN AND HEMOGLOBIN-HAPTOGLOBIN-BINDING PROTEIN 1-RELATED"/>
    <property type="match status" value="1"/>
</dbReference>
<evidence type="ECO:0000256" key="5">
    <source>
        <dbReference type="ARBA" id="ARBA00022729"/>
    </source>
</evidence>
<evidence type="ECO:0000256" key="6">
    <source>
        <dbReference type="ARBA" id="ARBA00023136"/>
    </source>
</evidence>
<evidence type="ECO:0000256" key="9">
    <source>
        <dbReference type="SAM" id="SignalP"/>
    </source>
</evidence>
<dbReference type="Pfam" id="PF07715">
    <property type="entry name" value="Plug"/>
    <property type="match status" value="1"/>
</dbReference>
<sequence length="686" mass="76004">MKHFLIIFVLLPFSVSAQHIYNEDSALILENVIVKAYEQNRSLIKVAAPVSVIGQSQLNRFGNLSILPAVNITPGVSMEERSPGSYRLNIRGSSLRSPFGVRDVKIYLNDIPLTDPSGNTYLNQLSFYNFNSIEIVKGPASSLYGAGIGGAMLINTLPDVWNAGASIDYSAGSYNTHSINANVKTGNANRGNSFNFSHQTSDGYRQQAKMRRDIANWETQLKVSDKQSLHAFMSYSDLYYQTPGGLNLTQYNADPKQARPAAGPFPGAVQAKAAIYQKIFLTSFSSHYVFNDHWYNKTSVYGSYTDFTNPGIRVYEYRQEPHFGGRSVFEFKKKIKQSDLQIDFGAEAQKGFFNTRDYSNLHGTADSLQSDDNLNNWQYMIFAQANLELPKGWSITGGASMNKSSISDVNLHARPSTTQERIFKNQIAPHLAVLKQLKKQMSAYVSIARGFSPPTVSEVLRSDGLFGKNLQPVDGMDYELGFKGATLSNRLYFDISAFLFDLNNTIVQRIDVDGVYYYVNAGSTKQKGIEAYSSYQLTDRPRQFISATKVWASYALHDFHYGNFKQVNDDFSKNKLPGAAPNVVVAGIDVQSKAGLTLNVTYNYSDKIALNDANSVYGSSYSLLGAKLGFKINVDKKTGAIIFAGADNILDTKYSLGYDINAAAGRYYNAAPGRNFYAGVSLKFNQ</sequence>
<dbReference type="GO" id="GO:0044718">
    <property type="term" value="P:siderophore transmembrane transport"/>
    <property type="evidence" value="ECO:0007669"/>
    <property type="project" value="TreeGrafter"/>
</dbReference>
<keyword evidence="7 8" id="KW-0998">Cell outer membrane</keyword>
<feature type="chain" id="PRO_5017980938" evidence="9">
    <location>
        <begin position="18"/>
        <end position="686"/>
    </location>
</feature>
<feature type="signal peptide" evidence="9">
    <location>
        <begin position="1"/>
        <end position="17"/>
    </location>
</feature>